<evidence type="ECO:0000256" key="2">
    <source>
        <dbReference type="ARBA" id="ARBA00023157"/>
    </source>
</evidence>
<dbReference type="SUPFAM" id="SSF48726">
    <property type="entry name" value="Immunoglobulin"/>
    <property type="match status" value="16"/>
</dbReference>
<evidence type="ECO:0000256" key="1">
    <source>
        <dbReference type="ARBA" id="ARBA00022729"/>
    </source>
</evidence>
<dbReference type="InterPro" id="IPR050488">
    <property type="entry name" value="Ig_Fc_receptor"/>
</dbReference>
<sequence>MTDFSISVPRAVLSVSPQKWLTEGDPVTLICEVDGSSTGWTFSWFTQTVSSVGVILESPVHPVAEKDTLTLRCLYKHSPNLRADFYKDGSLIQSQTTEMIISTVSKSHEGFYYCKHPERGESPKSWISVRDKAVLSVSPQKWLTEGDPVTLICEVDGSSTGWTFSWFTETVSSGVSPPVSLIISPSRTQHFTLVSLSLSCEDQSNSDRWTVRRYTDWLQNCSSSYLGSQTGSTCTISFTSTSDTGVYWCQSESGENSHPVNITVHFGVILESPVHPVTEGDTLTLRCLYQHSPNLRADFYKDGSLIQSQTTEMIISTVSKSHEGFYYCKHPERGESPKSWISVRERPKSKVTIKPAQHVFRGETVSLRCDIDGEGVTSWQYSWYKDGSLSVFSELQEHTFSPVTEFDAGKYSCYGAKRGGSPRSQDSDAVTLTVSDLVLSVSPQKWLTEGDPVTLICGVIGSSTGWTFSWYTLTVSSDYSNRYKLLSDSSRGAGGNYAVSSAALNHTGVYVCTAERGKPDYKTWYSNKQLIWVTDVSPPVSLIISPSRTQHFTSVSVSLSCEDQSNSDRWTVRRYTDNEQLEDCSSSVWGSQTGSTCTISSTITSDTGVYWCQSESGENSHPVNITVHFGVILESPVHPVTEGDTLTLGCLFKHSTPPNLRADFYKDGSLIQSQTTEMIISNVSKSHEGFYYCKQRGESPKSWISVRAGVILESPVHPVTEGDTLTLRCLYKHSTNLTADFYKDGSLIQNQTTEMIISTVSKSHEGFYYCKHPERGESPKSWISVRVSHSESQISVLHTLSSVLAVCPYLLVTLVLIFKCCKMRDVVLSVSPQKWLTEGDPVTLICEVDGSSTGWTFSWYTITVDSSDHYQLLSDSSSGAGGNYTVSSAALKHTGVYVCTAERENPPYNTRYSNKQLIWVTVPAELNTSHLVSLSLSCEDQSNSDRWTVRRYTDNEQLEDCSSSVWGSQTGSTCTISSTSTSDTGVYWCQSESGENSHPVNITVHSGVILESPVHPVTEGDTLTLHCLDKYSTSPNLRAVFYKDGSLIQSQTTEMIISNVSKSQEGFYYCKHPERGESPKSWISVREQRPKAKVTIKPDHHVYRGDTVTLRCDIDGKGAGSWRYSWYKDGSVSVFSELQEHTFRSVAKSDAGKYSCYGAKRGGSPRSKDSDAVTLTVSNLVLSVSPQKWLTEGDPVTLICGVDGSSTGWTFSWFTITVDRSDHYKLLSDSSRGAGGNYTVSSAALNHTGVYLCRAERGEPDYKTWYSNTQLIWVTGVSPPVSLIISPSRTQHFTLDSLSLSCEDQSNSDRWTVRRYTDSGRLEDCSSLHKGSQTGSTCTISSTSTWDTGVYWCQSESGENSQYPVNITVHFGVILESPVHPVTEGDTLTLHCLYKYSTSPNLRADFYKDGSLIQNQTTEMIISTVSKSHEGFYYCKHPKRGESPKSWISVR</sequence>
<dbReference type="Pfam" id="PF13927">
    <property type="entry name" value="Ig_3"/>
    <property type="match status" value="3"/>
</dbReference>
<dbReference type="SMART" id="SM00408">
    <property type="entry name" value="IGc2"/>
    <property type="match status" value="15"/>
</dbReference>
<dbReference type="SMART" id="SM00409">
    <property type="entry name" value="IG"/>
    <property type="match status" value="15"/>
</dbReference>
<feature type="non-terminal residue" evidence="4">
    <location>
        <position position="1451"/>
    </location>
</feature>
<feature type="domain" description="Ig-like" evidence="3">
    <location>
        <begin position="999"/>
        <end position="1070"/>
    </location>
</feature>
<evidence type="ECO:0000313" key="4">
    <source>
        <dbReference type="EMBL" id="KAL1278702.1"/>
    </source>
</evidence>
<feature type="domain" description="Ig-like" evidence="3">
    <location>
        <begin position="719"/>
        <end position="770"/>
    </location>
</feature>
<feature type="domain" description="Ig-like" evidence="3">
    <location>
        <begin position="538"/>
        <end position="617"/>
    </location>
</feature>
<dbReference type="InterPro" id="IPR003598">
    <property type="entry name" value="Ig_sub2"/>
</dbReference>
<feature type="domain" description="Ig-like" evidence="3">
    <location>
        <begin position="9"/>
        <end position="114"/>
    </location>
</feature>
<feature type="domain" description="Ig-like" evidence="3">
    <location>
        <begin position="435"/>
        <end position="515"/>
    </location>
</feature>
<accession>A0ABR3NNW8</accession>
<feature type="domain" description="Ig-like" evidence="3">
    <location>
        <begin position="808"/>
        <end position="913"/>
    </location>
</feature>
<dbReference type="Pfam" id="PF13895">
    <property type="entry name" value="Ig_2"/>
    <property type="match status" value="8"/>
</dbReference>
<keyword evidence="1" id="KW-0732">Signal</keyword>
<reference evidence="4 5" key="1">
    <citation type="submission" date="2023-09" db="EMBL/GenBank/DDBJ databases">
        <authorList>
            <person name="Wang M."/>
        </authorList>
    </citation>
    <scope>NUCLEOTIDE SEQUENCE [LARGE SCALE GENOMIC DNA]</scope>
    <source>
        <strain evidence="4">GT-2023</strain>
        <tissue evidence="4">Liver</tissue>
    </source>
</reference>
<proteinExistence type="predicted"/>
<comment type="caution">
    <text evidence="4">The sequence shown here is derived from an EMBL/GenBank/DDBJ whole genome shotgun (WGS) entry which is preliminary data.</text>
</comment>
<dbReference type="Proteomes" id="UP001558613">
    <property type="component" value="Unassembled WGS sequence"/>
</dbReference>
<feature type="domain" description="Ig-like" evidence="3">
    <location>
        <begin position="347"/>
        <end position="431"/>
    </location>
</feature>
<dbReference type="PANTHER" id="PTHR11481">
    <property type="entry name" value="IMMUNOGLOBULIN FC RECEPTOR"/>
    <property type="match status" value="1"/>
</dbReference>
<feature type="domain" description="Ig-like" evidence="3">
    <location>
        <begin position="622"/>
        <end position="705"/>
    </location>
</feature>
<keyword evidence="5" id="KW-1185">Reference proteome</keyword>
<protein>
    <recommendedName>
        <fullName evidence="3">Ig-like domain-containing protein</fullName>
    </recommendedName>
</protein>
<dbReference type="InterPro" id="IPR007110">
    <property type="entry name" value="Ig-like_dom"/>
</dbReference>
<organism evidence="4 5">
    <name type="scientific">Cirrhinus molitorella</name>
    <name type="common">mud carp</name>
    <dbReference type="NCBI Taxonomy" id="172907"/>
    <lineage>
        <taxon>Eukaryota</taxon>
        <taxon>Metazoa</taxon>
        <taxon>Chordata</taxon>
        <taxon>Craniata</taxon>
        <taxon>Vertebrata</taxon>
        <taxon>Euteleostomi</taxon>
        <taxon>Actinopterygii</taxon>
        <taxon>Neopterygii</taxon>
        <taxon>Teleostei</taxon>
        <taxon>Ostariophysi</taxon>
        <taxon>Cypriniformes</taxon>
        <taxon>Cyprinidae</taxon>
        <taxon>Labeoninae</taxon>
        <taxon>Labeonini</taxon>
        <taxon>Cirrhinus</taxon>
    </lineage>
</organism>
<gene>
    <name evidence="4" type="ORF">QQF64_025375</name>
</gene>
<evidence type="ECO:0000313" key="5">
    <source>
        <dbReference type="Proteomes" id="UP001558613"/>
    </source>
</evidence>
<dbReference type="InterPro" id="IPR013783">
    <property type="entry name" value="Ig-like_fold"/>
</dbReference>
<evidence type="ECO:0000259" key="3">
    <source>
        <dbReference type="PROSITE" id="PS50835"/>
    </source>
</evidence>
<feature type="domain" description="Ig-like" evidence="3">
    <location>
        <begin position="1364"/>
        <end position="1435"/>
    </location>
</feature>
<dbReference type="InterPro" id="IPR003599">
    <property type="entry name" value="Ig_sub"/>
</dbReference>
<feature type="domain" description="Ig-like" evidence="3">
    <location>
        <begin position="123"/>
        <end position="263"/>
    </location>
</feature>
<keyword evidence="2" id="KW-1015">Disulfide bond</keyword>
<feature type="domain" description="Ig-like" evidence="3">
    <location>
        <begin position="1090"/>
        <end position="1174"/>
    </location>
</feature>
<name>A0ABR3NNW8_9TELE</name>
<dbReference type="InterPro" id="IPR036179">
    <property type="entry name" value="Ig-like_dom_sf"/>
</dbReference>
<dbReference type="Gene3D" id="2.60.40.10">
    <property type="entry name" value="Immunoglobulins"/>
    <property type="match status" value="17"/>
</dbReference>
<feature type="domain" description="Ig-like" evidence="3">
    <location>
        <begin position="277"/>
        <end position="328"/>
    </location>
</feature>
<feature type="domain" description="Ig-like" evidence="3">
    <location>
        <begin position="1178"/>
        <end position="1256"/>
    </location>
</feature>
<dbReference type="PROSITE" id="PS50835">
    <property type="entry name" value="IG_LIKE"/>
    <property type="match status" value="13"/>
</dbReference>
<dbReference type="EMBL" id="JAYMGO010000003">
    <property type="protein sequence ID" value="KAL1278702.1"/>
    <property type="molecule type" value="Genomic_DNA"/>
</dbReference>
<dbReference type="PANTHER" id="PTHR11481:SF64">
    <property type="entry name" value="FC RECEPTOR-LIKE PROTEIN 4"/>
    <property type="match status" value="1"/>
</dbReference>